<dbReference type="SUPFAM" id="SSF51735">
    <property type="entry name" value="NAD(P)-binding Rossmann-fold domains"/>
    <property type="match status" value="1"/>
</dbReference>
<proteinExistence type="predicted"/>
<sequence length="124" mass="13987">MMTPKKTVILGATTNSSRYAFVAANMLEEYGMEYIPVGIKTGKVNGKEILDLRQKPEVPDVHTVTLYIGARNLPEWHDYILSLHPKRIIFNPGTEDQSLMNKAKEQGVETVFGCTLVMLRSDQF</sequence>
<keyword evidence="3" id="KW-1185">Reference proteome</keyword>
<dbReference type="RefSeq" id="WP_213945913.1">
    <property type="nucleotide sequence ID" value="NZ_JAHBGI010000006.1"/>
</dbReference>
<dbReference type="Gene3D" id="3.40.50.720">
    <property type="entry name" value="NAD(P)-binding Rossmann-like Domain"/>
    <property type="match status" value="1"/>
</dbReference>
<dbReference type="Proteomes" id="UP001319104">
    <property type="component" value="Unassembled WGS sequence"/>
</dbReference>
<evidence type="ECO:0000313" key="3">
    <source>
        <dbReference type="Proteomes" id="UP001319104"/>
    </source>
</evidence>
<gene>
    <name evidence="2" type="ORF">KI659_13600</name>
</gene>
<organism evidence="2 3">
    <name type="scientific">Litoribacter ruber</name>
    <dbReference type="NCBI Taxonomy" id="702568"/>
    <lineage>
        <taxon>Bacteria</taxon>
        <taxon>Pseudomonadati</taxon>
        <taxon>Bacteroidota</taxon>
        <taxon>Cytophagia</taxon>
        <taxon>Cytophagales</taxon>
        <taxon>Cyclobacteriaceae</taxon>
        <taxon>Litoribacter</taxon>
    </lineage>
</organism>
<reference evidence="2 3" key="1">
    <citation type="submission" date="2021-05" db="EMBL/GenBank/DDBJ databases">
        <authorList>
            <person name="Zhang Z.D."/>
            <person name="Osman G."/>
        </authorList>
    </citation>
    <scope>NUCLEOTIDE SEQUENCE [LARGE SCALE GENOMIC DNA]</scope>
    <source>
        <strain evidence="2 3">KCTC 32217</strain>
    </source>
</reference>
<name>A0AAP2G1R4_9BACT</name>
<feature type="domain" description="CoA-binding" evidence="1">
    <location>
        <begin position="5"/>
        <end position="119"/>
    </location>
</feature>
<dbReference type="EMBL" id="JAHCMY010000008">
    <property type="protein sequence ID" value="MBS9525049.1"/>
    <property type="molecule type" value="Genomic_DNA"/>
</dbReference>
<evidence type="ECO:0000259" key="1">
    <source>
        <dbReference type="Pfam" id="PF13380"/>
    </source>
</evidence>
<comment type="caution">
    <text evidence="2">The sequence shown here is derived from an EMBL/GenBank/DDBJ whole genome shotgun (WGS) entry which is preliminary data.</text>
</comment>
<dbReference type="InterPro" id="IPR003781">
    <property type="entry name" value="CoA-bd"/>
</dbReference>
<dbReference type="Pfam" id="PF13380">
    <property type="entry name" value="CoA_binding_2"/>
    <property type="match status" value="1"/>
</dbReference>
<evidence type="ECO:0000313" key="2">
    <source>
        <dbReference type="EMBL" id="MBS9525049.1"/>
    </source>
</evidence>
<dbReference type="AlphaFoldDB" id="A0AAP2G1R4"/>
<dbReference type="InterPro" id="IPR036291">
    <property type="entry name" value="NAD(P)-bd_dom_sf"/>
</dbReference>
<accession>A0AAP2G1R4</accession>
<protein>
    <submittedName>
        <fullName evidence="2">CoA-binding protein</fullName>
    </submittedName>
</protein>